<dbReference type="EMBL" id="AP024718">
    <property type="protein sequence ID" value="BCX87732.1"/>
    <property type="molecule type" value="Genomic_DNA"/>
</dbReference>
<proteinExistence type="predicted"/>
<reference evidence="2" key="1">
    <citation type="journal article" date="2024" name="Int. J. Syst. Evol. Microbiol.">
        <title>Methylomarinovum tepidoasis sp. nov., a moderately thermophilic methanotroph of the family Methylothermaceae isolated from a deep-sea hydrothermal field.</title>
        <authorList>
            <person name="Hirayama H."/>
            <person name="Takaki Y."/>
            <person name="Abe M."/>
            <person name="Miyazaki M."/>
            <person name="Uematsu K."/>
            <person name="Matsui Y."/>
            <person name="Takai K."/>
        </authorList>
    </citation>
    <scope>NUCLEOTIDE SEQUENCE [LARGE SCALE GENOMIC DNA]</scope>
    <source>
        <strain evidence="2">IN45</strain>
    </source>
</reference>
<name>A0AAU9C2Y2_9GAMM</name>
<evidence type="ECO:0000313" key="2">
    <source>
        <dbReference type="Proteomes" id="UP001321450"/>
    </source>
</evidence>
<protein>
    <submittedName>
        <fullName evidence="1">Uncharacterized protein</fullName>
    </submittedName>
</protein>
<dbReference type="KEGG" id="meiy:MIN45_P0099"/>
<sequence>MRIAIVHYHLRPGGVTRVIEHAGRLLRDAGRKAVVLAAEAPGDFPVPVRVVKELAYDEGREPVAVSRLHAALTDAAAATLGGAPDVWHFHNHHLGKNLALPPVVARLAAAGARLLLQIHDFPEDFRPYNYQRLRRFLGEDFAACYPSAPQVHYAVLNSRDRAFLAGAGVAAERLHLLPNPVWLPPQDGEERRWPEGRLWLYPTRAIRRKNVGELLLWATLAEAGDHFATSLAPENPREQHFYRHWEALARELALPLSFDLAHRTGWSFPAMVRAAHCLVTTSVAEGFGMAFLEPWLLERPVSGRDLPDITADFREAGLDLDHLYPRLEVPLEWLGEKPLRQRLAEGLRALYRAYGLPEPTADQCARAWAAWVREGRVDFGRLDEPLQTRVIRHLHRSAAARQSLPRRLPVPSPQTVARNRTVALRHYDLRHYGARLESLYAALLAAPCTPPGALDAAALLHRFLQPERLCLLRL</sequence>
<accession>A0AAU9C2Y2</accession>
<gene>
    <name evidence="1" type="ORF">MIN45_P0099</name>
</gene>
<organism evidence="1 2">
    <name type="scientific">Methylomarinovum tepidoasis</name>
    <dbReference type="NCBI Taxonomy" id="2840183"/>
    <lineage>
        <taxon>Bacteria</taxon>
        <taxon>Pseudomonadati</taxon>
        <taxon>Pseudomonadota</taxon>
        <taxon>Gammaproteobacteria</taxon>
        <taxon>Methylococcales</taxon>
        <taxon>Methylothermaceae</taxon>
        <taxon>Methylomarinovum</taxon>
    </lineage>
</organism>
<keyword evidence="2" id="KW-1185">Reference proteome</keyword>
<dbReference type="AlphaFoldDB" id="A0AAU9C2Y2"/>
<evidence type="ECO:0000313" key="1">
    <source>
        <dbReference type="EMBL" id="BCX87732.1"/>
    </source>
</evidence>
<dbReference type="Proteomes" id="UP001321450">
    <property type="component" value="Chromosome"/>
</dbReference>
<dbReference type="Gene3D" id="3.40.50.2000">
    <property type="entry name" value="Glycogen Phosphorylase B"/>
    <property type="match status" value="2"/>
</dbReference>
<dbReference type="SUPFAM" id="SSF53756">
    <property type="entry name" value="UDP-Glycosyltransferase/glycogen phosphorylase"/>
    <property type="match status" value="1"/>
</dbReference>
<dbReference type="RefSeq" id="WP_286292676.1">
    <property type="nucleotide sequence ID" value="NZ_AP024718.1"/>
</dbReference>